<evidence type="ECO:0000313" key="4">
    <source>
        <dbReference type="EMBL" id="MFC0273851.1"/>
    </source>
</evidence>
<comment type="caution">
    <text evidence="4">The sequence shown here is derived from an EMBL/GenBank/DDBJ whole genome shotgun (WGS) entry which is preliminary data.</text>
</comment>
<keyword evidence="5" id="KW-1185">Reference proteome</keyword>
<dbReference type="RefSeq" id="WP_378937558.1">
    <property type="nucleotide sequence ID" value="NZ_JBHLVO010000025.1"/>
</dbReference>
<dbReference type="GO" id="GO:0016787">
    <property type="term" value="F:hydrolase activity"/>
    <property type="evidence" value="ECO:0007669"/>
    <property type="project" value="UniProtKB-KW"/>
</dbReference>
<dbReference type="Pfam" id="PF00561">
    <property type="entry name" value="Abhydrolase_1"/>
    <property type="match status" value="1"/>
</dbReference>
<dbReference type="InterPro" id="IPR050471">
    <property type="entry name" value="AB_hydrolase"/>
</dbReference>
<dbReference type="SUPFAM" id="SSF53474">
    <property type="entry name" value="alpha/beta-Hydrolases"/>
    <property type="match status" value="1"/>
</dbReference>
<dbReference type="InterPro" id="IPR000073">
    <property type="entry name" value="AB_hydrolase_1"/>
</dbReference>
<name>A0ABV6GJH1_9BACI</name>
<protein>
    <submittedName>
        <fullName evidence="4">Alpha/beta fold hydrolase</fullName>
    </submittedName>
</protein>
<dbReference type="InterPro" id="IPR029058">
    <property type="entry name" value="AB_hydrolase_fold"/>
</dbReference>
<dbReference type="PRINTS" id="PR00793">
    <property type="entry name" value="PROAMNOPTASE"/>
</dbReference>
<evidence type="ECO:0000256" key="1">
    <source>
        <dbReference type="ARBA" id="ARBA00010088"/>
    </source>
</evidence>
<feature type="domain" description="AB hydrolase-1" evidence="3">
    <location>
        <begin position="46"/>
        <end position="317"/>
    </location>
</feature>
<dbReference type="Proteomes" id="UP001589854">
    <property type="component" value="Unassembled WGS sequence"/>
</dbReference>
<evidence type="ECO:0000259" key="3">
    <source>
        <dbReference type="Pfam" id="PF00561"/>
    </source>
</evidence>
<dbReference type="Gene3D" id="3.40.50.1820">
    <property type="entry name" value="alpha/beta hydrolase"/>
    <property type="match status" value="1"/>
</dbReference>
<dbReference type="InterPro" id="IPR002410">
    <property type="entry name" value="Peptidase_S33"/>
</dbReference>
<dbReference type="EMBL" id="JBHLVO010000025">
    <property type="protein sequence ID" value="MFC0273851.1"/>
    <property type="molecule type" value="Genomic_DNA"/>
</dbReference>
<sequence>MLLESFEKPLKYSNKKIGEGTVIKEYVEINGVRQGLIIESLNQGRPLLLFLHGGPGFPAYPIIKAHNLRLEEFFDVCYWDQRGTGMSYHAKDAKKLLTVDQLIDDTIQVVNYLRGKYTQDKVFLLGHSWGTYLGSLVASMNPDLFHAYIGIGQIGSAKESEKETYNFILRTSINNHDKRAQKQIEKLTFGSDYYKNRSYGAIRAKFTNKYGGGFKHRGYSNFETLRNVLACPNYTFKERINIFRGSIYSYQSLGHVMATTDLVKLVPSLNLPVFIFQGKYDYQTTYTQAKHFFESIKAPFKKMYTFNNSSHTPFLEEQERFYKIIKCEVLGIDKDNNNIL</sequence>
<proteinExistence type="inferred from homology"/>
<accession>A0ABV6GJH1</accession>
<keyword evidence="2 4" id="KW-0378">Hydrolase</keyword>
<dbReference type="PANTHER" id="PTHR43433:SF5">
    <property type="entry name" value="AB HYDROLASE-1 DOMAIN-CONTAINING PROTEIN"/>
    <property type="match status" value="1"/>
</dbReference>
<evidence type="ECO:0000256" key="2">
    <source>
        <dbReference type="ARBA" id="ARBA00022801"/>
    </source>
</evidence>
<comment type="similarity">
    <text evidence="1">Belongs to the peptidase S33 family.</text>
</comment>
<reference evidence="4 5" key="1">
    <citation type="submission" date="2024-09" db="EMBL/GenBank/DDBJ databases">
        <authorList>
            <person name="Sun Q."/>
            <person name="Mori K."/>
        </authorList>
    </citation>
    <scope>NUCLEOTIDE SEQUENCE [LARGE SCALE GENOMIC DNA]</scope>
    <source>
        <strain evidence="4 5">CCM 7228</strain>
    </source>
</reference>
<dbReference type="PANTHER" id="PTHR43433">
    <property type="entry name" value="HYDROLASE, ALPHA/BETA FOLD FAMILY PROTEIN"/>
    <property type="match status" value="1"/>
</dbReference>
<evidence type="ECO:0000313" key="5">
    <source>
        <dbReference type="Proteomes" id="UP001589854"/>
    </source>
</evidence>
<gene>
    <name evidence="4" type="ORF">ACFFIX_20915</name>
</gene>
<organism evidence="4 5">
    <name type="scientific">Metabacillus herbersteinensis</name>
    <dbReference type="NCBI Taxonomy" id="283816"/>
    <lineage>
        <taxon>Bacteria</taxon>
        <taxon>Bacillati</taxon>
        <taxon>Bacillota</taxon>
        <taxon>Bacilli</taxon>
        <taxon>Bacillales</taxon>
        <taxon>Bacillaceae</taxon>
        <taxon>Metabacillus</taxon>
    </lineage>
</organism>